<dbReference type="InterPro" id="IPR020287">
    <property type="entry name" value="Tail_sheath_C"/>
</dbReference>
<feature type="domain" description="Tail sheath protein C-terminal" evidence="3">
    <location>
        <begin position="361"/>
        <end position="460"/>
    </location>
</feature>
<sequence length="467" mass="49069">MSRNPGVKIIESSTPSVGAAGMSGLVPLLVGAFWKKDGTQANAADGAVYVANYAEFAEKFVAAPLIIKLAPAWGQAAPLPEGGDEESGEEAGGVEAKKSKKATKEADSVAAATEVPFTSGQPTKISSSYLYDNSSAAVASYFSNGGGACYLLALSASDAKDDLEKATAELDEVSLYVPLNASAQELVKGSIAAIQEHNPQSLFIAHAAFTGSTPPAGPVMPKNEFSASYTPELKLESNFNVVNENGIFLGNALLSAQRDKAVYKTVKDNLALAPLDFSAVSSLTLSPVAAVAGAYCTSERNRGVWKAPANVSLVGVTPVHTISAQEHGVLNEAGVNAILWSPQKGTSIMGARTSADPNITNWRYVPVRLLFNTVERDVSAMLAPIIFQPNSAPTWQAVVAGISNYLHGIWKRGGLFGNSPEEAYRVQIALQDGDIDNGILRVRVSLAALRPVEFIDLEFTQELLAAA</sequence>
<proteinExistence type="inferred from homology"/>
<dbReference type="InterPro" id="IPR052042">
    <property type="entry name" value="Tail_sheath_structural"/>
</dbReference>
<comment type="caution">
    <text evidence="4">The sequence shown here is derived from an EMBL/GenBank/DDBJ whole genome shotgun (WGS) entry which is preliminary data.</text>
</comment>
<feature type="region of interest" description="Disordered" evidence="2">
    <location>
        <begin position="78"/>
        <end position="105"/>
    </location>
</feature>
<dbReference type="Pfam" id="PF17482">
    <property type="entry name" value="Phage_sheath_1C"/>
    <property type="match status" value="1"/>
</dbReference>
<comment type="similarity">
    <text evidence="1">Belongs to the myoviridae tail sheath protein family.</text>
</comment>
<dbReference type="PANTHER" id="PTHR35861">
    <property type="match status" value="1"/>
</dbReference>
<dbReference type="RefSeq" id="WP_167012508.1">
    <property type="nucleotide sequence ID" value="NZ_VWXF01000001.1"/>
</dbReference>
<evidence type="ECO:0000256" key="1">
    <source>
        <dbReference type="ARBA" id="ARBA00008005"/>
    </source>
</evidence>
<organism evidence="4 5">
    <name type="scientific">Candidatus Pantoea multigeneris</name>
    <dbReference type="NCBI Taxonomy" id="2608357"/>
    <lineage>
        <taxon>Bacteria</taxon>
        <taxon>Pseudomonadati</taxon>
        <taxon>Pseudomonadota</taxon>
        <taxon>Gammaproteobacteria</taxon>
        <taxon>Enterobacterales</taxon>
        <taxon>Erwiniaceae</taxon>
        <taxon>Pantoea</taxon>
    </lineage>
</organism>
<evidence type="ECO:0000256" key="2">
    <source>
        <dbReference type="SAM" id="MobiDB-lite"/>
    </source>
</evidence>
<dbReference type="EMBL" id="VWXF01000001">
    <property type="protein sequence ID" value="NIF20558.1"/>
    <property type="molecule type" value="Genomic_DNA"/>
</dbReference>
<accession>A0ABX0R574</accession>
<dbReference type="Proteomes" id="UP001515683">
    <property type="component" value="Unassembled WGS sequence"/>
</dbReference>
<gene>
    <name evidence="4" type="ORF">F3J40_02855</name>
</gene>
<reference evidence="4 5" key="1">
    <citation type="journal article" date="2019" name="bioRxiv">
        <title>Bacteria contribute to plant secondary compound degradation in a generalist herbivore system.</title>
        <authorList>
            <person name="Francoeur C.B."/>
            <person name="Khadempour L."/>
            <person name="Moreira-Soto R.D."/>
            <person name="Gotting K."/>
            <person name="Book A.J."/>
            <person name="Pinto-Tomas A.A."/>
            <person name="Keefover-Ring K."/>
            <person name="Currie C.R."/>
        </authorList>
    </citation>
    <scope>NUCLEOTIDE SEQUENCE [LARGE SCALE GENOMIC DNA]</scope>
    <source>
        <strain evidence="4">Acro-835</strain>
    </source>
</reference>
<evidence type="ECO:0000313" key="5">
    <source>
        <dbReference type="Proteomes" id="UP001515683"/>
    </source>
</evidence>
<evidence type="ECO:0000313" key="4">
    <source>
        <dbReference type="EMBL" id="NIF20558.1"/>
    </source>
</evidence>
<dbReference type="PANTHER" id="PTHR35861:SF1">
    <property type="entry name" value="PHAGE TAIL SHEATH PROTEIN"/>
    <property type="match status" value="1"/>
</dbReference>
<protein>
    <submittedName>
        <fullName evidence="4">Phage tail sheath family protein</fullName>
    </submittedName>
</protein>
<name>A0ABX0R574_9GAMM</name>
<keyword evidence="5" id="KW-1185">Reference proteome</keyword>
<dbReference type="Gene3D" id="3.40.50.11780">
    <property type="match status" value="1"/>
</dbReference>
<evidence type="ECO:0000259" key="3">
    <source>
        <dbReference type="Pfam" id="PF17482"/>
    </source>
</evidence>